<evidence type="ECO:0000313" key="2">
    <source>
        <dbReference type="EMBL" id="SVA35263.1"/>
    </source>
</evidence>
<keyword evidence="1" id="KW-0812">Transmembrane</keyword>
<keyword evidence="1" id="KW-1133">Transmembrane helix</keyword>
<protein>
    <submittedName>
        <fullName evidence="2">Uncharacterized protein</fullName>
    </submittedName>
</protein>
<proteinExistence type="predicted"/>
<evidence type="ECO:0000256" key="1">
    <source>
        <dbReference type="SAM" id="Phobius"/>
    </source>
</evidence>
<dbReference type="EMBL" id="UINC01007827">
    <property type="protein sequence ID" value="SVA35263.1"/>
    <property type="molecule type" value="Genomic_DNA"/>
</dbReference>
<reference evidence="2" key="1">
    <citation type="submission" date="2018-05" db="EMBL/GenBank/DDBJ databases">
        <authorList>
            <person name="Lanie J.A."/>
            <person name="Ng W.-L."/>
            <person name="Kazmierczak K.M."/>
            <person name="Andrzejewski T.M."/>
            <person name="Davidsen T.M."/>
            <person name="Wayne K.J."/>
            <person name="Tettelin H."/>
            <person name="Glass J.I."/>
            <person name="Rusch D."/>
            <person name="Podicherti R."/>
            <person name="Tsui H.-C.T."/>
            <person name="Winkler M.E."/>
        </authorList>
    </citation>
    <scope>NUCLEOTIDE SEQUENCE</scope>
</reference>
<name>A0A381V7H2_9ZZZZ</name>
<organism evidence="2">
    <name type="scientific">marine metagenome</name>
    <dbReference type="NCBI Taxonomy" id="408172"/>
    <lineage>
        <taxon>unclassified sequences</taxon>
        <taxon>metagenomes</taxon>
        <taxon>ecological metagenomes</taxon>
    </lineage>
</organism>
<feature type="transmembrane region" description="Helical" evidence="1">
    <location>
        <begin position="15"/>
        <end position="33"/>
    </location>
</feature>
<accession>A0A381V7H2</accession>
<keyword evidence="1" id="KW-0472">Membrane</keyword>
<sequence length="78" mass="9136">MLFNFNSKFLTENPLWLGVFVYLAICFVLYATKPQMFFEGSEPRQFGCYGNNETLFPFYVVALMGGIITYFIFTFIKK</sequence>
<dbReference type="AlphaFoldDB" id="A0A381V7H2"/>
<feature type="transmembrane region" description="Helical" evidence="1">
    <location>
        <begin position="54"/>
        <end position="76"/>
    </location>
</feature>
<gene>
    <name evidence="2" type="ORF">METZ01_LOCUS88117</name>
</gene>